<feature type="domain" description="Glycosyltransferase 2-like" evidence="4">
    <location>
        <begin position="20"/>
        <end position="181"/>
    </location>
</feature>
<comment type="similarity">
    <text evidence="1">Belongs to the glycosyltransferase 2 family.</text>
</comment>
<dbReference type="InterPro" id="IPR029044">
    <property type="entry name" value="Nucleotide-diphossugar_trans"/>
</dbReference>
<dbReference type="PANTHER" id="PTHR43179">
    <property type="entry name" value="RHAMNOSYLTRANSFERASE WBBL"/>
    <property type="match status" value="1"/>
</dbReference>
<evidence type="ECO:0000256" key="3">
    <source>
        <dbReference type="ARBA" id="ARBA00022679"/>
    </source>
</evidence>
<gene>
    <name evidence="5" type="ORF">AVDCRST_MAG18-1544</name>
</gene>
<dbReference type="GO" id="GO:0016757">
    <property type="term" value="F:glycosyltransferase activity"/>
    <property type="evidence" value="ECO:0007669"/>
    <property type="project" value="UniProtKB-KW"/>
</dbReference>
<reference evidence="5" key="1">
    <citation type="submission" date="2020-02" db="EMBL/GenBank/DDBJ databases">
        <authorList>
            <person name="Meier V. D."/>
        </authorList>
    </citation>
    <scope>NUCLEOTIDE SEQUENCE</scope>
    <source>
        <strain evidence="5">AVDCRST_MAG18</strain>
    </source>
</reference>
<organism evidence="5">
    <name type="scientific">uncultured Thermomicrobiales bacterium</name>
    <dbReference type="NCBI Taxonomy" id="1645740"/>
    <lineage>
        <taxon>Bacteria</taxon>
        <taxon>Pseudomonadati</taxon>
        <taxon>Thermomicrobiota</taxon>
        <taxon>Thermomicrobia</taxon>
        <taxon>Thermomicrobiales</taxon>
        <taxon>environmental samples</taxon>
    </lineage>
</organism>
<keyword evidence="3 5" id="KW-0808">Transferase</keyword>
<name>A0A6J4V1K7_9BACT</name>
<keyword evidence="2" id="KW-0328">Glycosyltransferase</keyword>
<protein>
    <submittedName>
        <fullName evidence="5">Glycosyl transferase</fullName>
    </submittedName>
</protein>
<dbReference type="CDD" id="cd04186">
    <property type="entry name" value="GT_2_like_c"/>
    <property type="match status" value="1"/>
</dbReference>
<dbReference type="EMBL" id="CADCWN010000120">
    <property type="protein sequence ID" value="CAA9566764.1"/>
    <property type="molecule type" value="Genomic_DNA"/>
</dbReference>
<accession>A0A6J4V1K7</accession>
<dbReference type="PANTHER" id="PTHR43179:SF12">
    <property type="entry name" value="GALACTOFURANOSYLTRANSFERASE GLFT2"/>
    <property type="match status" value="1"/>
</dbReference>
<evidence type="ECO:0000313" key="5">
    <source>
        <dbReference type="EMBL" id="CAA9566764.1"/>
    </source>
</evidence>
<dbReference type="SUPFAM" id="SSF53448">
    <property type="entry name" value="Nucleotide-diphospho-sugar transferases"/>
    <property type="match status" value="1"/>
</dbReference>
<sequence>MNAQHPARETQAGGGHRVDVIIPTFDGAALLVACLNALRRQTFRDFVPIVIDDGSTDGTAAILARDYPEVRVLRREHNGGLVAACNAGIAATGAELICLLNNDTEAEPGWLAALVAALDAAPDAASVASKILLFDRRDTLHSAGDGFTITGLPINHGVWRRDVGQYDEEHEPFGPCAGAGLYRRAALRAVATDAAGPLDPDLYMYCEDVDLAWRLQLAGYHCVFAPDARIYHHLSATGGGPFASYWVGRNLLLILAKDVPLPLLRRHWPRIVAVYSGRARRAARAWRSAAARATLRGMLAAVPALPRFWRKRRAQGSPHTPDLARIERLLLVPRRRP</sequence>
<dbReference type="InterPro" id="IPR001173">
    <property type="entry name" value="Glyco_trans_2-like"/>
</dbReference>
<evidence type="ECO:0000256" key="1">
    <source>
        <dbReference type="ARBA" id="ARBA00006739"/>
    </source>
</evidence>
<dbReference type="AlphaFoldDB" id="A0A6J4V1K7"/>
<proteinExistence type="inferred from homology"/>
<evidence type="ECO:0000256" key="2">
    <source>
        <dbReference type="ARBA" id="ARBA00022676"/>
    </source>
</evidence>
<dbReference type="Gene3D" id="3.90.550.10">
    <property type="entry name" value="Spore Coat Polysaccharide Biosynthesis Protein SpsA, Chain A"/>
    <property type="match status" value="1"/>
</dbReference>
<evidence type="ECO:0000259" key="4">
    <source>
        <dbReference type="Pfam" id="PF00535"/>
    </source>
</evidence>
<dbReference type="Pfam" id="PF00535">
    <property type="entry name" value="Glycos_transf_2"/>
    <property type="match status" value="1"/>
</dbReference>